<keyword evidence="3" id="KW-1185">Reference proteome</keyword>
<dbReference type="AlphaFoldDB" id="A0A5B7HUG7"/>
<protein>
    <submittedName>
        <fullName evidence="2">Uncharacterized protein</fullName>
    </submittedName>
</protein>
<sequence>MKTLVGVLGRASPTPAAPPHIINAVTVCCVVRVWQANSEVPRPRPPAAHCYALSATPGPGVLLPAHRQQQQQRHDLAVRTTVVAMTLPVPPPCRRAAAWRLSLTGGQWLSCCTAQSEPRAPGKTTTLLPRNLSSRGSFPPSAPPSPAPHTPMMSLSKK</sequence>
<feature type="region of interest" description="Disordered" evidence="1">
    <location>
        <begin position="114"/>
        <end position="158"/>
    </location>
</feature>
<accession>A0A5B7HUG7</accession>
<organism evidence="2 3">
    <name type="scientific">Portunus trituberculatus</name>
    <name type="common">Swimming crab</name>
    <name type="synonym">Neptunus trituberculatus</name>
    <dbReference type="NCBI Taxonomy" id="210409"/>
    <lineage>
        <taxon>Eukaryota</taxon>
        <taxon>Metazoa</taxon>
        <taxon>Ecdysozoa</taxon>
        <taxon>Arthropoda</taxon>
        <taxon>Crustacea</taxon>
        <taxon>Multicrustacea</taxon>
        <taxon>Malacostraca</taxon>
        <taxon>Eumalacostraca</taxon>
        <taxon>Eucarida</taxon>
        <taxon>Decapoda</taxon>
        <taxon>Pleocyemata</taxon>
        <taxon>Brachyura</taxon>
        <taxon>Eubrachyura</taxon>
        <taxon>Portunoidea</taxon>
        <taxon>Portunidae</taxon>
        <taxon>Portuninae</taxon>
        <taxon>Portunus</taxon>
    </lineage>
</organism>
<feature type="compositionally biased region" description="Polar residues" evidence="1">
    <location>
        <begin position="123"/>
        <end position="136"/>
    </location>
</feature>
<dbReference type="EMBL" id="VSRR010035675">
    <property type="protein sequence ID" value="MPC72917.1"/>
    <property type="molecule type" value="Genomic_DNA"/>
</dbReference>
<reference evidence="2 3" key="1">
    <citation type="submission" date="2019-05" db="EMBL/GenBank/DDBJ databases">
        <title>Another draft genome of Portunus trituberculatus and its Hox gene families provides insights of decapod evolution.</title>
        <authorList>
            <person name="Jeong J.-H."/>
            <person name="Song I."/>
            <person name="Kim S."/>
            <person name="Choi T."/>
            <person name="Kim D."/>
            <person name="Ryu S."/>
            <person name="Kim W."/>
        </authorList>
    </citation>
    <scope>NUCLEOTIDE SEQUENCE [LARGE SCALE GENOMIC DNA]</scope>
    <source>
        <tissue evidence="2">Muscle</tissue>
    </source>
</reference>
<proteinExistence type="predicted"/>
<name>A0A5B7HUG7_PORTR</name>
<evidence type="ECO:0000313" key="3">
    <source>
        <dbReference type="Proteomes" id="UP000324222"/>
    </source>
</evidence>
<evidence type="ECO:0000313" key="2">
    <source>
        <dbReference type="EMBL" id="MPC72917.1"/>
    </source>
</evidence>
<evidence type="ECO:0000256" key="1">
    <source>
        <dbReference type="SAM" id="MobiDB-lite"/>
    </source>
</evidence>
<feature type="compositionally biased region" description="Pro residues" evidence="1">
    <location>
        <begin position="140"/>
        <end position="149"/>
    </location>
</feature>
<comment type="caution">
    <text evidence="2">The sequence shown here is derived from an EMBL/GenBank/DDBJ whole genome shotgun (WGS) entry which is preliminary data.</text>
</comment>
<gene>
    <name evidence="2" type="ORF">E2C01_067230</name>
</gene>
<dbReference type="Proteomes" id="UP000324222">
    <property type="component" value="Unassembled WGS sequence"/>
</dbReference>